<dbReference type="GO" id="GO:0032259">
    <property type="term" value="P:methylation"/>
    <property type="evidence" value="ECO:0007669"/>
    <property type="project" value="UniProtKB-KW"/>
</dbReference>
<protein>
    <recommendedName>
        <fullName evidence="3">Methyltransferase type 11 domain-containing protein</fullName>
    </recommendedName>
</protein>
<keyword evidence="1" id="KW-0489">Methyltransferase</keyword>
<evidence type="ECO:0000313" key="4">
    <source>
        <dbReference type="EMBL" id="OGZ12473.1"/>
    </source>
</evidence>
<dbReference type="EMBL" id="MHLO01000018">
    <property type="protein sequence ID" value="OGZ12473.1"/>
    <property type="molecule type" value="Genomic_DNA"/>
</dbReference>
<dbReference type="InterPro" id="IPR029063">
    <property type="entry name" value="SAM-dependent_MTases_sf"/>
</dbReference>
<name>A0A1G2DG14_9BACT</name>
<dbReference type="InterPro" id="IPR051422">
    <property type="entry name" value="AlkB_tRNA_MeTrf/Diox"/>
</dbReference>
<dbReference type="Pfam" id="PF08241">
    <property type="entry name" value="Methyltransf_11"/>
    <property type="match status" value="1"/>
</dbReference>
<dbReference type="GO" id="GO:0006400">
    <property type="term" value="P:tRNA modification"/>
    <property type="evidence" value="ECO:0007669"/>
    <property type="project" value="UniProtKB-ARBA"/>
</dbReference>
<dbReference type="GO" id="GO:0008757">
    <property type="term" value="F:S-adenosylmethionine-dependent methyltransferase activity"/>
    <property type="evidence" value="ECO:0007669"/>
    <property type="project" value="InterPro"/>
</dbReference>
<feature type="domain" description="Methyltransferase type 11" evidence="3">
    <location>
        <begin position="49"/>
        <end position="143"/>
    </location>
</feature>
<accession>A0A1G2DG14</accession>
<dbReference type="GO" id="GO:0008175">
    <property type="term" value="F:tRNA methyltransferase activity"/>
    <property type="evidence" value="ECO:0007669"/>
    <property type="project" value="UniProtKB-ARBA"/>
</dbReference>
<dbReference type="STRING" id="1798664.A3C93_04830"/>
<gene>
    <name evidence="4" type="ORF">A3C93_04830</name>
</gene>
<evidence type="ECO:0000259" key="3">
    <source>
        <dbReference type="Pfam" id="PF08241"/>
    </source>
</evidence>
<proteinExistence type="predicted"/>
<dbReference type="PANTHER" id="PTHR13069:SF21">
    <property type="entry name" value="ALKYLATED DNA REPAIR PROTEIN ALKB HOMOLOG 8"/>
    <property type="match status" value="1"/>
</dbReference>
<dbReference type="Gene3D" id="3.40.50.150">
    <property type="entry name" value="Vaccinia Virus protein VP39"/>
    <property type="match status" value="1"/>
</dbReference>
<sequence>MKTEEAQKIAGETRRSYDEAAAEFSASRARFWDELAYLGEHINTGDRVLDIGCGNGRFFPLVEKSGGKYTGIDYSEGLIGEARRLHPEGDFIEADATALPFKDDAFDIVYSFATIHHIPGDEMRTQFVAEAARVLRSGGLLVLTTWNLWTPRHIGVLLANFAKNILWWRSPSDLQDVVLALGKSRLPRYIHAFTKGELTALLAKNGFTVLSVDTIPRPSGEKNIVVLAKRTSKMVQ</sequence>
<evidence type="ECO:0000313" key="5">
    <source>
        <dbReference type="Proteomes" id="UP000178636"/>
    </source>
</evidence>
<keyword evidence="2" id="KW-0808">Transferase</keyword>
<evidence type="ECO:0000256" key="2">
    <source>
        <dbReference type="ARBA" id="ARBA00022679"/>
    </source>
</evidence>
<dbReference type="AlphaFoldDB" id="A0A1G2DG14"/>
<organism evidence="4 5">
    <name type="scientific">Candidatus Lloydbacteria bacterium RIFCSPHIGHO2_02_FULL_54_17</name>
    <dbReference type="NCBI Taxonomy" id="1798664"/>
    <lineage>
        <taxon>Bacteria</taxon>
        <taxon>Candidatus Lloydiibacteriota</taxon>
    </lineage>
</organism>
<reference evidence="4 5" key="1">
    <citation type="journal article" date="2016" name="Nat. Commun.">
        <title>Thousands of microbial genomes shed light on interconnected biogeochemical processes in an aquifer system.</title>
        <authorList>
            <person name="Anantharaman K."/>
            <person name="Brown C.T."/>
            <person name="Hug L.A."/>
            <person name="Sharon I."/>
            <person name="Castelle C.J."/>
            <person name="Probst A.J."/>
            <person name="Thomas B.C."/>
            <person name="Singh A."/>
            <person name="Wilkins M.J."/>
            <person name="Karaoz U."/>
            <person name="Brodie E.L."/>
            <person name="Williams K.H."/>
            <person name="Hubbard S.S."/>
            <person name="Banfield J.F."/>
        </authorList>
    </citation>
    <scope>NUCLEOTIDE SEQUENCE [LARGE SCALE GENOMIC DNA]</scope>
</reference>
<dbReference type="CDD" id="cd02440">
    <property type="entry name" value="AdoMet_MTases"/>
    <property type="match status" value="1"/>
</dbReference>
<dbReference type="Proteomes" id="UP000178636">
    <property type="component" value="Unassembled WGS sequence"/>
</dbReference>
<evidence type="ECO:0000256" key="1">
    <source>
        <dbReference type="ARBA" id="ARBA00022603"/>
    </source>
</evidence>
<dbReference type="SUPFAM" id="SSF53335">
    <property type="entry name" value="S-adenosyl-L-methionine-dependent methyltransferases"/>
    <property type="match status" value="1"/>
</dbReference>
<dbReference type="PANTHER" id="PTHR13069">
    <property type="entry name" value="ALKYLATED DNA REPAIR PROTEIN ALKB HOMOLOG 8"/>
    <property type="match status" value="1"/>
</dbReference>
<comment type="caution">
    <text evidence="4">The sequence shown here is derived from an EMBL/GenBank/DDBJ whole genome shotgun (WGS) entry which is preliminary data.</text>
</comment>
<dbReference type="InterPro" id="IPR013216">
    <property type="entry name" value="Methyltransf_11"/>
</dbReference>